<dbReference type="STRING" id="4097.A0A1S3Y8D0"/>
<feature type="region of interest" description="Disordered" evidence="3">
    <location>
        <begin position="45"/>
        <end position="125"/>
    </location>
</feature>
<feature type="compositionally biased region" description="Basic and acidic residues" evidence="3">
    <location>
        <begin position="52"/>
        <end position="79"/>
    </location>
</feature>
<dbReference type="Pfam" id="PF07896">
    <property type="entry name" value="DUF1674"/>
    <property type="match status" value="1"/>
</dbReference>
<evidence type="ECO:0000256" key="1">
    <source>
        <dbReference type="ARBA" id="ARBA00005701"/>
    </source>
</evidence>
<dbReference type="InterPro" id="IPR012875">
    <property type="entry name" value="SDHF4"/>
</dbReference>
<dbReference type="AlphaFoldDB" id="A0A1S3Y8D0"/>
<comment type="similarity">
    <text evidence="1">Belongs to the SDHAF4 family.</text>
</comment>
<feature type="compositionally biased region" description="Basic and acidic residues" evidence="3">
    <location>
        <begin position="112"/>
        <end position="125"/>
    </location>
</feature>
<dbReference type="PANTHER" id="PTHR28524:SF3">
    <property type="entry name" value="SUCCINATE DEHYDROGENASE ASSEMBLY FACTOR 4, MITOCHONDRIAL"/>
    <property type="match status" value="1"/>
</dbReference>
<dbReference type="RefSeq" id="XP_016448380.1">
    <property type="nucleotide sequence ID" value="XM_016592894.1"/>
</dbReference>
<dbReference type="GO" id="GO:0005739">
    <property type="term" value="C:mitochondrion"/>
    <property type="evidence" value="ECO:0000318"/>
    <property type="project" value="GO_Central"/>
</dbReference>
<evidence type="ECO:0000256" key="3">
    <source>
        <dbReference type="SAM" id="MobiDB-lite"/>
    </source>
</evidence>
<accession>A0A1S3Y8D0</accession>
<name>A0A1S3Y8D0_TOBAC</name>
<dbReference type="PANTHER" id="PTHR28524">
    <property type="entry name" value="SUCCINATE DEHYDROGENASE ASSEMBLY FACTOR 4, MITOCHONDRIAL"/>
    <property type="match status" value="1"/>
</dbReference>
<dbReference type="OrthoDB" id="201362at2759"/>
<evidence type="ECO:0000313" key="4">
    <source>
        <dbReference type="RefSeq" id="XP_016448380.1"/>
    </source>
</evidence>
<dbReference type="GO" id="GO:0034553">
    <property type="term" value="P:mitochondrial respiratory chain complex II assembly"/>
    <property type="evidence" value="ECO:0000318"/>
    <property type="project" value="GO_Central"/>
</dbReference>
<evidence type="ECO:0000256" key="2">
    <source>
        <dbReference type="ARBA" id="ARBA00022170"/>
    </source>
</evidence>
<dbReference type="PaxDb" id="4097-A0A1S3Y8D0"/>
<organism evidence="4">
    <name type="scientific">Nicotiana tabacum</name>
    <name type="common">Common tobacco</name>
    <dbReference type="NCBI Taxonomy" id="4097"/>
    <lineage>
        <taxon>Eukaryota</taxon>
        <taxon>Viridiplantae</taxon>
        <taxon>Streptophyta</taxon>
        <taxon>Embryophyta</taxon>
        <taxon>Tracheophyta</taxon>
        <taxon>Spermatophyta</taxon>
        <taxon>Magnoliopsida</taxon>
        <taxon>eudicotyledons</taxon>
        <taxon>Gunneridae</taxon>
        <taxon>Pentapetalae</taxon>
        <taxon>asterids</taxon>
        <taxon>lamiids</taxon>
        <taxon>Solanales</taxon>
        <taxon>Solanaceae</taxon>
        <taxon>Nicotianoideae</taxon>
        <taxon>Nicotianeae</taxon>
        <taxon>Nicotiana</taxon>
    </lineage>
</organism>
<feature type="compositionally biased region" description="Acidic residues" evidence="3">
    <location>
        <begin position="81"/>
        <end position="91"/>
    </location>
</feature>
<dbReference type="KEGG" id="nta:107773482"/>
<reference evidence="4" key="1">
    <citation type="submission" date="2025-08" db="UniProtKB">
        <authorList>
            <consortium name="RefSeq"/>
        </authorList>
    </citation>
    <scope>IDENTIFICATION</scope>
</reference>
<sequence length="125" mass="13791">MSLVKTGQNTQQMARNMCHLLRSMIELPVSRVGFPKNSASRLICSSTQGVRIKQDRPGEHAPRTSDEKEKEKVDNKIEGSTEVEGENDEGGSDNINKKTGEIGGPKGPEPTRYGDWERGGRCSDF</sequence>
<proteinExistence type="inferred from homology"/>
<gene>
    <name evidence="4" type="primary">LOC107773482</name>
</gene>
<dbReference type="OMA" id="YMNKETG"/>
<protein>
    <recommendedName>
        <fullName evidence="2">Succinate dehydrogenase assembly factor 4, mitochondrial</fullName>
    </recommendedName>
</protein>